<accession>A0A1M5NPX6</accession>
<feature type="binding site" evidence="8">
    <location>
        <position position="128"/>
    </location>
    <ligand>
        <name>Fe cation</name>
        <dbReference type="ChEBI" id="CHEBI:24875"/>
    </ligand>
</feature>
<name>A0A1M5NPX6_9FIRM</name>
<dbReference type="GO" id="GO:0008270">
    <property type="term" value="F:zinc ion binding"/>
    <property type="evidence" value="ECO:0007669"/>
    <property type="project" value="TreeGrafter"/>
</dbReference>
<dbReference type="Gene3D" id="1.10.10.10">
    <property type="entry name" value="Winged helix-like DNA-binding domain superfamily/Winged helix DNA-binding domain"/>
    <property type="match status" value="1"/>
</dbReference>
<dbReference type="AlphaFoldDB" id="A0A1M5NPX6"/>
<feature type="binding site" evidence="7">
    <location>
        <position position="100"/>
    </location>
    <ligand>
        <name>Zn(2+)</name>
        <dbReference type="ChEBI" id="CHEBI:29105"/>
    </ligand>
</feature>
<dbReference type="InterPro" id="IPR002481">
    <property type="entry name" value="FUR"/>
</dbReference>
<keyword evidence="3 7" id="KW-0862">Zinc</keyword>
<evidence type="ECO:0000256" key="8">
    <source>
        <dbReference type="PIRSR" id="PIRSR602481-2"/>
    </source>
</evidence>
<sequence>MDIKTLEKKIKNNGYKLTNQRKGIIKTLFEHKNHFLSAEEIFSKLKEKNIKTNLSTVYRNLEILEKIDIIHKINIDGNYFKYELIQNKKQHNHVIICKNCGKTEKINFCPLEKIISNITNNNFVLTDHKFELYGYCNKCKIK</sequence>
<dbReference type="GO" id="GO:0000976">
    <property type="term" value="F:transcription cis-regulatory region binding"/>
    <property type="evidence" value="ECO:0007669"/>
    <property type="project" value="TreeGrafter"/>
</dbReference>
<keyword evidence="5" id="KW-0238">DNA-binding</keyword>
<keyword evidence="6" id="KW-0804">Transcription</keyword>
<dbReference type="GO" id="GO:0045892">
    <property type="term" value="P:negative regulation of DNA-templated transcription"/>
    <property type="evidence" value="ECO:0007669"/>
    <property type="project" value="TreeGrafter"/>
</dbReference>
<feature type="binding site" evidence="7">
    <location>
        <position position="139"/>
    </location>
    <ligand>
        <name>Zn(2+)</name>
        <dbReference type="ChEBI" id="CHEBI:29105"/>
    </ligand>
</feature>
<gene>
    <name evidence="9" type="ORF">SAMN02744040_00160</name>
</gene>
<comment type="cofactor">
    <cofactor evidence="7">
        <name>Zn(2+)</name>
        <dbReference type="ChEBI" id="CHEBI:29105"/>
    </cofactor>
    <text evidence="7">Binds 1 zinc ion per subunit.</text>
</comment>
<dbReference type="InterPro" id="IPR036388">
    <property type="entry name" value="WH-like_DNA-bd_sf"/>
</dbReference>
<keyword evidence="4" id="KW-0805">Transcription regulation</keyword>
<dbReference type="CDD" id="cd07153">
    <property type="entry name" value="Fur_like"/>
    <property type="match status" value="1"/>
</dbReference>
<dbReference type="InterPro" id="IPR043135">
    <property type="entry name" value="Fur_C"/>
</dbReference>
<dbReference type="STRING" id="1123350.SAMN02744040_00160"/>
<evidence type="ECO:0000256" key="7">
    <source>
        <dbReference type="PIRSR" id="PIRSR602481-1"/>
    </source>
</evidence>
<evidence type="ECO:0000256" key="3">
    <source>
        <dbReference type="ARBA" id="ARBA00022833"/>
    </source>
</evidence>
<dbReference type="PANTHER" id="PTHR33202">
    <property type="entry name" value="ZINC UPTAKE REGULATION PROTEIN"/>
    <property type="match status" value="1"/>
</dbReference>
<reference evidence="10" key="1">
    <citation type="submission" date="2016-11" db="EMBL/GenBank/DDBJ databases">
        <authorList>
            <person name="Varghese N."/>
            <person name="Submissions S."/>
        </authorList>
    </citation>
    <scope>NUCLEOTIDE SEQUENCE [LARGE SCALE GENOMIC DNA]</scope>
    <source>
        <strain evidence="10">DSM 15285</strain>
    </source>
</reference>
<dbReference type="OrthoDB" id="8659436at2"/>
<evidence type="ECO:0000313" key="9">
    <source>
        <dbReference type="EMBL" id="SHG91606.1"/>
    </source>
</evidence>
<evidence type="ECO:0000256" key="4">
    <source>
        <dbReference type="ARBA" id="ARBA00023015"/>
    </source>
</evidence>
<dbReference type="Proteomes" id="UP000242520">
    <property type="component" value="Unassembled WGS sequence"/>
</dbReference>
<evidence type="ECO:0000256" key="2">
    <source>
        <dbReference type="ARBA" id="ARBA00022491"/>
    </source>
</evidence>
<keyword evidence="7" id="KW-0479">Metal-binding</keyword>
<organism evidence="9 10">
    <name type="scientific">Tepidibacter thalassicus DSM 15285</name>
    <dbReference type="NCBI Taxonomy" id="1123350"/>
    <lineage>
        <taxon>Bacteria</taxon>
        <taxon>Bacillati</taxon>
        <taxon>Bacillota</taxon>
        <taxon>Clostridia</taxon>
        <taxon>Peptostreptococcales</taxon>
        <taxon>Peptostreptococcaceae</taxon>
        <taxon>Tepidibacter</taxon>
    </lineage>
</organism>
<feature type="binding site" evidence="7">
    <location>
        <position position="136"/>
    </location>
    <ligand>
        <name>Zn(2+)</name>
        <dbReference type="ChEBI" id="CHEBI:29105"/>
    </ligand>
</feature>
<dbReference type="GO" id="GO:1900376">
    <property type="term" value="P:regulation of secondary metabolite biosynthetic process"/>
    <property type="evidence" value="ECO:0007669"/>
    <property type="project" value="TreeGrafter"/>
</dbReference>
<evidence type="ECO:0000256" key="5">
    <source>
        <dbReference type="ARBA" id="ARBA00023125"/>
    </source>
</evidence>
<feature type="binding site" evidence="7">
    <location>
        <position position="97"/>
    </location>
    <ligand>
        <name>Zn(2+)</name>
        <dbReference type="ChEBI" id="CHEBI:29105"/>
    </ligand>
</feature>
<dbReference type="EMBL" id="FQXH01000005">
    <property type="protein sequence ID" value="SHG91606.1"/>
    <property type="molecule type" value="Genomic_DNA"/>
</dbReference>
<comment type="cofactor">
    <cofactor evidence="8">
        <name>Mn(2+)</name>
        <dbReference type="ChEBI" id="CHEBI:29035"/>
    </cofactor>
    <cofactor evidence="8">
        <name>Fe(2+)</name>
        <dbReference type="ChEBI" id="CHEBI:29033"/>
    </cofactor>
    <text evidence="8">Binds 1 Mn(2+) or Fe(2+) ion per subunit.</text>
</comment>
<keyword evidence="10" id="KW-1185">Reference proteome</keyword>
<evidence type="ECO:0000313" key="10">
    <source>
        <dbReference type="Proteomes" id="UP000242520"/>
    </source>
</evidence>
<dbReference type="Gene3D" id="3.30.1490.190">
    <property type="match status" value="1"/>
</dbReference>
<dbReference type="RefSeq" id="WP_072722964.1">
    <property type="nucleotide sequence ID" value="NZ_FQXH01000005.1"/>
</dbReference>
<evidence type="ECO:0000256" key="1">
    <source>
        <dbReference type="ARBA" id="ARBA00007957"/>
    </source>
</evidence>
<evidence type="ECO:0000256" key="6">
    <source>
        <dbReference type="ARBA" id="ARBA00023163"/>
    </source>
</evidence>
<keyword evidence="8" id="KW-0408">Iron</keyword>
<feature type="binding site" evidence="8">
    <location>
        <position position="112"/>
    </location>
    <ligand>
        <name>Fe cation</name>
        <dbReference type="ChEBI" id="CHEBI:24875"/>
    </ligand>
</feature>
<dbReference type="GO" id="GO:0003700">
    <property type="term" value="F:DNA-binding transcription factor activity"/>
    <property type="evidence" value="ECO:0007669"/>
    <property type="project" value="InterPro"/>
</dbReference>
<dbReference type="Pfam" id="PF01475">
    <property type="entry name" value="FUR"/>
    <property type="match status" value="1"/>
</dbReference>
<proteinExistence type="inferred from homology"/>
<dbReference type="InterPro" id="IPR036390">
    <property type="entry name" value="WH_DNA-bd_sf"/>
</dbReference>
<dbReference type="PANTHER" id="PTHR33202:SF8">
    <property type="entry name" value="PEROXIDE-RESPONSIVE REPRESSOR PERR"/>
    <property type="match status" value="1"/>
</dbReference>
<dbReference type="SUPFAM" id="SSF46785">
    <property type="entry name" value="Winged helix' DNA-binding domain"/>
    <property type="match status" value="1"/>
</dbReference>
<protein>
    <submittedName>
        <fullName evidence="9">Fur family transcriptional regulator, ferric uptake regulator</fullName>
    </submittedName>
</protein>
<comment type="similarity">
    <text evidence="1">Belongs to the Fur family.</text>
</comment>
<keyword evidence="2" id="KW-0678">Repressor</keyword>